<keyword evidence="1" id="KW-0812">Transmembrane</keyword>
<feature type="transmembrane region" description="Helical" evidence="1">
    <location>
        <begin position="45"/>
        <end position="66"/>
    </location>
</feature>
<dbReference type="STRING" id="1576480.XU08_C0001G0212"/>
<protein>
    <submittedName>
        <fullName evidence="2">Uncharacterized protein</fullName>
    </submittedName>
</protein>
<name>A0A0T5ZYB5_UNCKA</name>
<feature type="transmembrane region" description="Helical" evidence="1">
    <location>
        <begin position="98"/>
        <end position="117"/>
    </location>
</feature>
<dbReference type="EMBL" id="LDXK01000001">
    <property type="protein sequence ID" value="KRT67802.1"/>
    <property type="molecule type" value="Genomic_DNA"/>
</dbReference>
<keyword evidence="1" id="KW-1133">Transmembrane helix</keyword>
<evidence type="ECO:0000256" key="1">
    <source>
        <dbReference type="SAM" id="Phobius"/>
    </source>
</evidence>
<dbReference type="AlphaFoldDB" id="A0A0T5ZYB5"/>
<accession>A0A0T5ZYB5</accession>
<evidence type="ECO:0000313" key="2">
    <source>
        <dbReference type="EMBL" id="KRT67802.1"/>
    </source>
</evidence>
<feature type="transmembrane region" description="Helical" evidence="1">
    <location>
        <begin position="12"/>
        <end position="33"/>
    </location>
</feature>
<sequence>MDKIPVRIRIAFLLLLVILGSLGLGFSLAAIFARGPGLASSLGVRLVPLFLAFFLSSSFFVVLALTTKTTVRMAAVVAGAFAFGIPFLLPPIPVDIPLEFVFLVSLVYAAALLILDYTAKRTVATHSIFLARMFPNSFGRFFQIFVFSVGILVYFSSQLPLPTRFNIPEGVLAPALNLVVNQVINQVQSQLGNEQFTEQQFLTELEKSGVLEILERQYGILLNPQDISTPKKLAESLRQPLTAQLTSDLEDMLEPYIPFLPLATTVGVALSLLFLTPVFSWTSVGFFALVYRIIVALKFASFEQEPREVSVLKIE</sequence>
<feature type="transmembrane region" description="Helical" evidence="1">
    <location>
        <begin position="138"/>
        <end position="156"/>
    </location>
</feature>
<feature type="transmembrane region" description="Helical" evidence="1">
    <location>
        <begin position="259"/>
        <end position="291"/>
    </location>
</feature>
<reference evidence="2 3" key="1">
    <citation type="submission" date="2015-05" db="EMBL/GenBank/DDBJ databases">
        <title>Critical biogeochemical functions in the subsurface are associated with bacteria from new phyla and little studied lineages.</title>
        <authorList>
            <person name="Hug L.A."/>
            <person name="Thomas B.C."/>
            <person name="Sharon I."/>
            <person name="Brown C.T."/>
            <person name="Sharma R."/>
            <person name="Hettich R.L."/>
            <person name="Wilkins M.J."/>
            <person name="Williams K.H."/>
            <person name="Singh A."/>
            <person name="Banfield J.F."/>
        </authorList>
    </citation>
    <scope>NUCLEOTIDE SEQUENCE [LARGE SCALE GENOMIC DNA]</scope>
    <source>
        <strain evidence="2">CSP1-7</strain>
    </source>
</reference>
<proteinExistence type="predicted"/>
<evidence type="ECO:0000313" key="3">
    <source>
        <dbReference type="Proteomes" id="UP000051297"/>
    </source>
</evidence>
<organism evidence="2 3">
    <name type="scientific">candidate division WWE3 bacterium CSP1-7</name>
    <dbReference type="NCBI Taxonomy" id="1576480"/>
    <lineage>
        <taxon>Bacteria</taxon>
        <taxon>Katanobacteria</taxon>
    </lineage>
</organism>
<keyword evidence="1" id="KW-0472">Membrane</keyword>
<dbReference type="Proteomes" id="UP000051297">
    <property type="component" value="Unassembled WGS sequence"/>
</dbReference>
<feature type="transmembrane region" description="Helical" evidence="1">
    <location>
        <begin position="73"/>
        <end position="92"/>
    </location>
</feature>
<comment type="caution">
    <text evidence="2">The sequence shown here is derived from an EMBL/GenBank/DDBJ whole genome shotgun (WGS) entry which is preliminary data.</text>
</comment>
<gene>
    <name evidence="2" type="ORF">XU08_C0001G0212</name>
</gene>